<dbReference type="InterPro" id="IPR022775">
    <property type="entry name" value="AP_mu_sigma_su"/>
</dbReference>
<dbReference type="WBParaSite" id="Hba_21502">
    <property type="protein sequence ID" value="Hba_21502"/>
    <property type="gene ID" value="Hba_21502"/>
</dbReference>
<dbReference type="SUPFAM" id="SSF49447">
    <property type="entry name" value="Second domain of Mu2 adaptin subunit (ap50) of ap2 adaptor"/>
    <property type="match status" value="1"/>
</dbReference>
<keyword evidence="3" id="KW-0813">Transport</keyword>
<evidence type="ECO:0000259" key="8">
    <source>
        <dbReference type="Pfam" id="PF01217"/>
    </source>
</evidence>
<dbReference type="Proteomes" id="UP000095283">
    <property type="component" value="Unplaced"/>
</dbReference>
<keyword evidence="6" id="KW-0472">Membrane</keyword>
<evidence type="ECO:0000313" key="10">
    <source>
        <dbReference type="WBParaSite" id="Hba_21502"/>
    </source>
</evidence>
<keyword evidence="5" id="KW-0333">Golgi apparatus</keyword>
<evidence type="ECO:0000256" key="4">
    <source>
        <dbReference type="ARBA" id="ARBA00022927"/>
    </source>
</evidence>
<dbReference type="Gene3D" id="2.60.40.1170">
    <property type="entry name" value="Mu homology domain, subdomain B"/>
    <property type="match status" value="1"/>
</dbReference>
<dbReference type="GO" id="GO:0005794">
    <property type="term" value="C:Golgi apparatus"/>
    <property type="evidence" value="ECO:0007669"/>
    <property type="project" value="UniProtKB-SubCell"/>
</dbReference>
<dbReference type="GO" id="GO:0016192">
    <property type="term" value="P:vesicle-mediated transport"/>
    <property type="evidence" value="ECO:0007669"/>
    <property type="project" value="InterPro"/>
</dbReference>
<dbReference type="SUPFAM" id="SSF64356">
    <property type="entry name" value="SNARE-like"/>
    <property type="match status" value="1"/>
</dbReference>
<dbReference type="GO" id="GO:0006886">
    <property type="term" value="P:intracellular protein transport"/>
    <property type="evidence" value="ECO:0007669"/>
    <property type="project" value="InterPro"/>
</dbReference>
<organism evidence="9 10">
    <name type="scientific">Heterorhabditis bacteriophora</name>
    <name type="common">Entomopathogenic nematode worm</name>
    <dbReference type="NCBI Taxonomy" id="37862"/>
    <lineage>
        <taxon>Eukaryota</taxon>
        <taxon>Metazoa</taxon>
        <taxon>Ecdysozoa</taxon>
        <taxon>Nematoda</taxon>
        <taxon>Chromadorea</taxon>
        <taxon>Rhabditida</taxon>
        <taxon>Rhabditina</taxon>
        <taxon>Rhabditomorpha</taxon>
        <taxon>Strongyloidea</taxon>
        <taxon>Heterorhabditidae</taxon>
        <taxon>Heterorhabditis</taxon>
    </lineage>
</organism>
<protein>
    <submittedName>
        <fullName evidence="10">Clat_adaptor_s domain-containing protein</fullName>
    </submittedName>
</protein>
<dbReference type="GO" id="GO:0030131">
    <property type="term" value="C:clathrin adaptor complex"/>
    <property type="evidence" value="ECO:0007669"/>
    <property type="project" value="InterPro"/>
</dbReference>
<evidence type="ECO:0000256" key="5">
    <source>
        <dbReference type="ARBA" id="ARBA00023034"/>
    </source>
</evidence>
<dbReference type="Pfam" id="PF01217">
    <property type="entry name" value="Clat_adaptor_s"/>
    <property type="match status" value="1"/>
</dbReference>
<dbReference type="PRINTS" id="PR00314">
    <property type="entry name" value="CLATHRINADPT"/>
</dbReference>
<dbReference type="CDD" id="cd14837">
    <property type="entry name" value="AP3_Mu_N"/>
    <property type="match status" value="1"/>
</dbReference>
<dbReference type="InterPro" id="IPR036168">
    <property type="entry name" value="AP2_Mu_C_sf"/>
</dbReference>
<dbReference type="InterPro" id="IPR050431">
    <property type="entry name" value="Adaptor_comp_med_subunit"/>
</dbReference>
<feature type="domain" description="AP complex mu/sigma subunit" evidence="8">
    <location>
        <begin position="1"/>
        <end position="121"/>
    </location>
</feature>
<keyword evidence="9" id="KW-1185">Reference proteome</keyword>
<dbReference type="AlphaFoldDB" id="A0A1I7XVU8"/>
<evidence type="ECO:0000313" key="9">
    <source>
        <dbReference type="Proteomes" id="UP000095283"/>
    </source>
</evidence>
<dbReference type="FunFam" id="3.30.450.60:FF:000012">
    <property type="entry name" value="AP-3 complex subunit mu-1 isoform X1"/>
    <property type="match status" value="1"/>
</dbReference>
<evidence type="ECO:0000256" key="1">
    <source>
        <dbReference type="ARBA" id="ARBA00004180"/>
    </source>
</evidence>
<keyword evidence="7" id="KW-0968">Cytoplasmic vesicle</keyword>
<dbReference type="InterPro" id="IPR011012">
    <property type="entry name" value="Longin-like_dom_sf"/>
</dbReference>
<dbReference type="PANTHER" id="PTHR10529">
    <property type="entry name" value="AP COMPLEX SUBUNIT MU"/>
    <property type="match status" value="1"/>
</dbReference>
<accession>A0A1I7XVU8</accession>
<evidence type="ECO:0000256" key="2">
    <source>
        <dbReference type="ARBA" id="ARBA00004555"/>
    </source>
</evidence>
<reference evidence="10" key="1">
    <citation type="submission" date="2016-11" db="UniProtKB">
        <authorList>
            <consortium name="WormBaseParasite"/>
        </authorList>
    </citation>
    <scope>IDENTIFICATION</scope>
</reference>
<sequence>MLNSLFIVNTSGDVVLEKHWKSVIHRSICDYFFDAQKKASTPEDVPPVISTPHHYLISVYHNQVYLLAVTTSETSPLMVIEFLHRVVHTFTQYFEECSDSSIKENCVMVFELLDEMLDNGYPLVTELNILQDLIKPPNFLRSIANQNERVLSFVPPDGNFRLLSYHIATQK</sequence>
<evidence type="ECO:0000256" key="3">
    <source>
        <dbReference type="ARBA" id="ARBA00022448"/>
    </source>
</evidence>
<dbReference type="InterPro" id="IPR001392">
    <property type="entry name" value="Clathrin_mu"/>
</dbReference>
<proteinExistence type="predicted"/>
<dbReference type="Gene3D" id="3.30.450.60">
    <property type="match status" value="1"/>
</dbReference>
<comment type="subcellular location">
    <subcellularLocation>
        <location evidence="1">Cytoplasmic vesicle membrane</location>
        <topology evidence="1">Peripheral membrane protein</topology>
        <orientation evidence="1">Cytoplasmic side</orientation>
    </subcellularLocation>
    <subcellularLocation>
        <location evidence="2">Golgi apparatus</location>
    </subcellularLocation>
</comment>
<keyword evidence="4" id="KW-0653">Protein transport</keyword>
<evidence type="ECO:0000256" key="7">
    <source>
        <dbReference type="ARBA" id="ARBA00023329"/>
    </source>
</evidence>
<evidence type="ECO:0000256" key="6">
    <source>
        <dbReference type="ARBA" id="ARBA00023136"/>
    </source>
</evidence>
<name>A0A1I7XVU8_HETBA</name>
<dbReference type="GO" id="GO:0030659">
    <property type="term" value="C:cytoplasmic vesicle membrane"/>
    <property type="evidence" value="ECO:0007669"/>
    <property type="project" value="UniProtKB-SubCell"/>
</dbReference>